<dbReference type="Pfam" id="PF00395">
    <property type="entry name" value="SLH"/>
    <property type="match status" value="3"/>
</dbReference>
<feature type="domain" description="SLH" evidence="1">
    <location>
        <begin position="141"/>
        <end position="201"/>
    </location>
</feature>
<sequence length="201" mass="22373">MPYMLLFKIVKHRDVENSYSKDAIDTLASKFVLNGYEDGSFKPTKTVTRAEFITMLTRALGVTPDTSDSQPIFKDVKSGDWFAQSVGSAVKAHLIDGYSDGTFKPNVEISRMEMLQMIYNAMHASGMWKETVSPADIDKILSRYADHDKIQGWAKEAMAVAIKTSITSGVTDDKLAPAMNADRAQSASFLYRMLKNLNLIN</sequence>
<feature type="domain" description="SLH" evidence="1">
    <location>
        <begin position="7"/>
        <end position="70"/>
    </location>
</feature>
<evidence type="ECO:0000259" key="1">
    <source>
        <dbReference type="PROSITE" id="PS51272"/>
    </source>
</evidence>
<dbReference type="PROSITE" id="PS51272">
    <property type="entry name" value="SLH"/>
    <property type="match status" value="3"/>
</dbReference>
<protein>
    <submittedName>
        <fullName evidence="2">S-layer homology domain-containing protein</fullName>
    </submittedName>
</protein>
<dbReference type="InterPro" id="IPR001119">
    <property type="entry name" value="SLH_dom"/>
</dbReference>
<evidence type="ECO:0000313" key="2">
    <source>
        <dbReference type="EMBL" id="MCY9691546.1"/>
    </source>
</evidence>
<reference evidence="2 3" key="1">
    <citation type="submission" date="2022-05" db="EMBL/GenBank/DDBJ databases">
        <title>Genome Sequencing of Bee-Associated Microbes.</title>
        <authorList>
            <person name="Dunlap C."/>
        </authorList>
    </citation>
    <scope>NUCLEOTIDE SEQUENCE [LARGE SCALE GENOMIC DNA]</scope>
    <source>
        <strain evidence="2 3">NRRL B-14421</strain>
    </source>
</reference>
<dbReference type="InterPro" id="IPR051465">
    <property type="entry name" value="Cell_Envelope_Struct_Comp"/>
</dbReference>
<keyword evidence="3" id="KW-1185">Reference proteome</keyword>
<name>A0ABT4G5T9_9BACL</name>
<dbReference type="Proteomes" id="UP001527099">
    <property type="component" value="Unassembled WGS sequence"/>
</dbReference>
<evidence type="ECO:0000313" key="3">
    <source>
        <dbReference type="Proteomes" id="UP001527099"/>
    </source>
</evidence>
<organism evidence="2 3">
    <name type="scientific">Paenibacillus alginolyticus</name>
    <dbReference type="NCBI Taxonomy" id="59839"/>
    <lineage>
        <taxon>Bacteria</taxon>
        <taxon>Bacillati</taxon>
        <taxon>Bacillota</taxon>
        <taxon>Bacilli</taxon>
        <taxon>Bacillales</taxon>
        <taxon>Paenibacillaceae</taxon>
        <taxon>Paenibacillus</taxon>
    </lineage>
</organism>
<gene>
    <name evidence="2" type="ORF">M5X19_01205</name>
</gene>
<feature type="domain" description="SLH" evidence="1">
    <location>
        <begin position="73"/>
        <end position="132"/>
    </location>
</feature>
<dbReference type="RefSeq" id="WP_268613405.1">
    <property type="nucleotide sequence ID" value="NZ_JAMDMX010000002.1"/>
</dbReference>
<proteinExistence type="predicted"/>
<comment type="caution">
    <text evidence="2">The sequence shown here is derived from an EMBL/GenBank/DDBJ whole genome shotgun (WGS) entry which is preliminary data.</text>
</comment>
<dbReference type="PANTHER" id="PTHR43308:SF5">
    <property type="entry name" value="S-LAYER PROTEIN _ PEPTIDOGLYCAN ENDO-BETA-N-ACETYLGLUCOSAMINIDASE"/>
    <property type="match status" value="1"/>
</dbReference>
<dbReference type="EMBL" id="JAMDMX010000002">
    <property type="protein sequence ID" value="MCY9691546.1"/>
    <property type="molecule type" value="Genomic_DNA"/>
</dbReference>
<dbReference type="PANTHER" id="PTHR43308">
    <property type="entry name" value="OUTER MEMBRANE PROTEIN ALPHA-RELATED"/>
    <property type="match status" value="1"/>
</dbReference>
<accession>A0ABT4G5T9</accession>